<keyword evidence="3" id="KW-0732">Signal</keyword>
<reference evidence="8 9" key="1">
    <citation type="submission" date="2020-07" db="EMBL/GenBank/DDBJ databases">
        <title>Genomic characterization of Flavobacterium psychrophilum strains.</title>
        <authorList>
            <person name="Castillo D."/>
            <person name="Jorgensen J."/>
            <person name="Middelboe M."/>
        </authorList>
    </citation>
    <scope>NUCLEOTIDE SEQUENCE [LARGE SCALE GENOMIC DNA]</scope>
    <source>
        <strain evidence="8 9">FPS-R7</strain>
    </source>
</reference>
<evidence type="ECO:0000259" key="6">
    <source>
        <dbReference type="Pfam" id="PF01103"/>
    </source>
</evidence>
<comment type="subcellular location">
    <subcellularLocation>
        <location evidence="1">Membrane</location>
    </subcellularLocation>
</comment>
<dbReference type="Pfam" id="PF07244">
    <property type="entry name" value="POTRA"/>
    <property type="match status" value="1"/>
</dbReference>
<dbReference type="PANTHER" id="PTHR12815">
    <property type="entry name" value="SORTING AND ASSEMBLY MACHINERY SAMM50 PROTEIN FAMILY MEMBER"/>
    <property type="match status" value="1"/>
</dbReference>
<proteinExistence type="predicted"/>
<sequence length="843" mass="95992">MGNITTKISLFILIIALITACNVVKKVPAGKHLLLKNEILVNGEKNSQENIISQLAQQTNTSIFGYKLRLNMFNLAKNNTDSIFRAKYIANPAKYKQQAKWLSKKQVDRLGQSFWYSGWHSFLRRTGEPPIIIDTLKVKKSAKRLKDYYFNQGFFDANVKFLVTYQEKKRGNIQYTVTTGDATFLDTISHEIETPALDSLYLLSKSKSYIKKGQQYKAANFSNERSRITNYFRNHGVYYFQQQSIHFVVDTLNPNKKAPVKINITDQVTKTEDSIRSKPYKIYHISQVNLFVDNTTAKNKSKNDSTTYKNFNLYSPNKLRYRAKAITDAVFIQKDSLYNDDKRSLTLRSLSNLKVFNYPNVQYIEDTISKSLQANIYLTSKPKFHFNANADFTRSNIQIFGITGGSGVSIRNIFRGAETLEIGLHGNIGSSRDVAITGNKFFNISEVGADIRLNFPRIFLPFKTNRIIPKTMLPSSIISAGYAKQTNIGLDKENFTAAINYNWIPKKNTIAKFDLVNIQYVKNINIDNYFNVYRSTYNKLNGLAKTYNNNNNDLSKENGGVNNFIDDVLNHKYALLTTQTADYKLIKSIKERKDRLTENNLIFAANFSYSKDSKTDIFDKEFYSFRGKLESAGNILSLASGLAKQTKKEDGTRNVFGLQYSQYIKGEFDYAKNWDLTNGKSFAVRSFFGIAIPYGNSKSVPFARSYFAGGSNDNRAWQSYSLGPGNSGGLNDFNEANMKIALNAEFRYKLFGNLNGAVFADCGNIWNVFDSETDETKVFSGISSLKSLALGTGLGLRYDFKFFVFRLDFGFKTYNPAKLETERWFKELNLSKTVVNFGINYPF</sequence>
<evidence type="ECO:0000256" key="1">
    <source>
        <dbReference type="ARBA" id="ARBA00004370"/>
    </source>
</evidence>
<evidence type="ECO:0000256" key="4">
    <source>
        <dbReference type="ARBA" id="ARBA00023136"/>
    </source>
</evidence>
<dbReference type="Gene3D" id="3.10.20.310">
    <property type="entry name" value="membrane protein fhac"/>
    <property type="match status" value="1"/>
</dbReference>
<dbReference type="Pfam" id="PF01103">
    <property type="entry name" value="Omp85"/>
    <property type="match status" value="1"/>
</dbReference>
<feature type="domain" description="POTRA" evidence="7">
    <location>
        <begin position="133"/>
        <end position="179"/>
    </location>
</feature>
<dbReference type="KEGG" id="fpv:IA03_01560"/>
<dbReference type="InterPro" id="IPR000184">
    <property type="entry name" value="Bac_surfAg_D15"/>
</dbReference>
<dbReference type="Gene3D" id="2.40.160.50">
    <property type="entry name" value="membrane protein fhac: a member of the omp85/tpsb transporter family"/>
    <property type="match status" value="1"/>
</dbReference>
<dbReference type="AlphaFoldDB" id="A0A075RXI4"/>
<evidence type="ECO:0000313" key="8">
    <source>
        <dbReference type="EMBL" id="QRE04574.1"/>
    </source>
</evidence>
<evidence type="ECO:0000259" key="7">
    <source>
        <dbReference type="Pfam" id="PF07244"/>
    </source>
</evidence>
<name>A0A075RXI4_FLAPS</name>
<evidence type="ECO:0000313" key="9">
    <source>
        <dbReference type="Proteomes" id="UP000596329"/>
    </source>
</evidence>
<dbReference type="OMA" id="GFKTYNP"/>
<dbReference type="KEGG" id="fpw:IA04_01505"/>
<evidence type="ECO:0000256" key="5">
    <source>
        <dbReference type="ARBA" id="ARBA00023237"/>
    </source>
</evidence>
<dbReference type="GO" id="GO:0019867">
    <property type="term" value="C:outer membrane"/>
    <property type="evidence" value="ECO:0007669"/>
    <property type="project" value="InterPro"/>
</dbReference>
<protein>
    <submittedName>
        <fullName evidence="8">BamA/TamA family outer membrane protein</fullName>
    </submittedName>
</protein>
<dbReference type="GeneID" id="66551458"/>
<evidence type="ECO:0000256" key="2">
    <source>
        <dbReference type="ARBA" id="ARBA00022692"/>
    </source>
</evidence>
<evidence type="ECO:0000256" key="3">
    <source>
        <dbReference type="ARBA" id="ARBA00022729"/>
    </source>
</evidence>
<dbReference type="KEGG" id="fpk:IA06_01555"/>
<organism evidence="8 9">
    <name type="scientific">Flavobacterium psychrophilum</name>
    <dbReference type="NCBI Taxonomy" id="96345"/>
    <lineage>
        <taxon>Bacteria</taxon>
        <taxon>Pseudomonadati</taxon>
        <taxon>Bacteroidota</taxon>
        <taxon>Flavobacteriia</taxon>
        <taxon>Flavobacteriales</taxon>
        <taxon>Flavobacteriaceae</taxon>
        <taxon>Flavobacterium</taxon>
    </lineage>
</organism>
<dbReference type="InterPro" id="IPR010827">
    <property type="entry name" value="BamA/TamA_POTRA"/>
</dbReference>
<feature type="domain" description="Bacterial surface antigen (D15)" evidence="6">
    <location>
        <begin position="529"/>
        <end position="824"/>
    </location>
</feature>
<dbReference type="Proteomes" id="UP000596329">
    <property type="component" value="Chromosome"/>
</dbReference>
<accession>A0A075RXI4</accession>
<keyword evidence="5" id="KW-0998">Cell outer membrane</keyword>
<dbReference type="PROSITE" id="PS51257">
    <property type="entry name" value="PROKAR_LIPOPROTEIN"/>
    <property type="match status" value="1"/>
</dbReference>
<dbReference type="KEGG" id="fpc:FPSM_00360"/>
<dbReference type="KEGG" id="fpq:IB65_01490"/>
<dbReference type="RefSeq" id="WP_011962495.1">
    <property type="nucleotide sequence ID" value="NZ_CBCRUL010000021.1"/>
</dbReference>
<dbReference type="EMBL" id="CP059075">
    <property type="protein sequence ID" value="QRE04574.1"/>
    <property type="molecule type" value="Genomic_DNA"/>
</dbReference>
<gene>
    <name evidence="8" type="ORF">H0H26_02945</name>
</gene>
<keyword evidence="4" id="KW-0472">Membrane</keyword>
<dbReference type="PANTHER" id="PTHR12815:SF47">
    <property type="entry name" value="TRANSLOCATION AND ASSEMBLY MODULE SUBUNIT TAMA"/>
    <property type="match status" value="1"/>
</dbReference>
<keyword evidence="2" id="KW-0812">Transmembrane</keyword>
<dbReference type="InterPro" id="IPR039910">
    <property type="entry name" value="D15-like"/>
</dbReference>